<gene>
    <name evidence="5" type="primary">lpoA</name>
    <name evidence="5" type="ORF">SPMU_08620</name>
</gene>
<evidence type="ECO:0000256" key="1">
    <source>
        <dbReference type="ARBA" id="ARBA00010062"/>
    </source>
</evidence>
<protein>
    <submittedName>
        <fullName evidence="5">Penicillin-binding protein activator LpoA</fullName>
    </submittedName>
</protein>
<dbReference type="Gene3D" id="3.40.50.2300">
    <property type="match status" value="2"/>
</dbReference>
<dbReference type="Pfam" id="PF13458">
    <property type="entry name" value="Peripla_BP_6"/>
    <property type="match status" value="1"/>
</dbReference>
<evidence type="ECO:0000256" key="3">
    <source>
        <dbReference type="ARBA" id="ARBA00022970"/>
    </source>
</evidence>
<feature type="domain" description="Leucine-binding protein" evidence="4">
    <location>
        <begin position="49"/>
        <end position="365"/>
    </location>
</feature>
<sequence length="379" mass="39332">MAAMLVSACATVVPRGPAAPTGPVKAPPPAARPNVGVEAGIPRDTARNRVALLVPLSGTNAGVGKSLANATQLALLDTRNEQVRITNYDTAAGAAAAAQRAVADGAQLILGPLLSEDVRAVAPIARRAGVPVLAFSNDISVAGDGVYLMGYTPGQSIERVVEFARARGVTNFGGLVPNALYGTRASTTFLRAVEAAGGRVVALQTYDRTAGGVGEAVNRMAKDAPFDAVLIADSGATAATAVPLLRRTSPNTKVLGTELWNSDNGVAARPALNGAWFASVSNNLYRQYAAKYRARFGTAPYRLSSLGYDAVLLTARISRDWRIDAPFPETRLRSGEGYAGIDGAFRFGRDGVAERALEVQEIRGGTATVVSPAPASFGR</sequence>
<accession>A0A245ZS13</accession>
<dbReference type="InterPro" id="IPR051010">
    <property type="entry name" value="BCAA_transport"/>
</dbReference>
<dbReference type="InterPro" id="IPR028081">
    <property type="entry name" value="Leu-bd"/>
</dbReference>
<keyword evidence="3" id="KW-0029">Amino-acid transport</keyword>
<dbReference type="CDD" id="cd06339">
    <property type="entry name" value="PBP1_YraM_LppC_lipoprotein-like"/>
    <property type="match status" value="1"/>
</dbReference>
<dbReference type="PANTHER" id="PTHR30483">
    <property type="entry name" value="LEUCINE-SPECIFIC-BINDING PROTEIN"/>
    <property type="match status" value="1"/>
</dbReference>
<evidence type="ECO:0000256" key="2">
    <source>
        <dbReference type="ARBA" id="ARBA00022729"/>
    </source>
</evidence>
<comment type="caution">
    <text evidence="5">The sequence shown here is derived from an EMBL/GenBank/DDBJ whole genome shotgun (WGS) entry which is preliminary data.</text>
</comment>
<dbReference type="SUPFAM" id="SSF53822">
    <property type="entry name" value="Periplasmic binding protein-like I"/>
    <property type="match status" value="1"/>
</dbReference>
<reference evidence="5 6" key="1">
    <citation type="submission" date="2017-03" db="EMBL/GenBank/DDBJ databases">
        <title>Genome sequence of Sphingomonas mucosissima DSM 17494.</title>
        <authorList>
            <person name="Poehlein A."/>
            <person name="Wuebbeler J.H."/>
            <person name="Steinbuechel A."/>
            <person name="Daniel R."/>
        </authorList>
    </citation>
    <scope>NUCLEOTIDE SEQUENCE [LARGE SCALE GENOMIC DNA]</scope>
    <source>
        <strain evidence="5 6">DSM 17494</strain>
    </source>
</reference>
<name>A0A245ZS13_9SPHN</name>
<organism evidence="5 6">
    <name type="scientific">Sphingomonas mucosissima</name>
    <dbReference type="NCBI Taxonomy" id="370959"/>
    <lineage>
        <taxon>Bacteria</taxon>
        <taxon>Pseudomonadati</taxon>
        <taxon>Pseudomonadota</taxon>
        <taxon>Alphaproteobacteria</taxon>
        <taxon>Sphingomonadales</taxon>
        <taxon>Sphingomonadaceae</taxon>
        <taxon>Sphingomonas</taxon>
    </lineage>
</organism>
<proteinExistence type="inferred from homology"/>
<dbReference type="GO" id="GO:0006865">
    <property type="term" value="P:amino acid transport"/>
    <property type="evidence" value="ECO:0007669"/>
    <property type="project" value="UniProtKB-KW"/>
</dbReference>
<dbReference type="AlphaFoldDB" id="A0A245ZS13"/>
<dbReference type="Proteomes" id="UP000197783">
    <property type="component" value="Unassembled WGS sequence"/>
</dbReference>
<keyword evidence="6" id="KW-1185">Reference proteome</keyword>
<dbReference type="PANTHER" id="PTHR30483:SF6">
    <property type="entry name" value="PERIPLASMIC BINDING PROTEIN OF ABC TRANSPORTER FOR NATURAL AMINO ACIDS"/>
    <property type="match status" value="1"/>
</dbReference>
<evidence type="ECO:0000313" key="6">
    <source>
        <dbReference type="Proteomes" id="UP000197783"/>
    </source>
</evidence>
<keyword evidence="2" id="KW-0732">Signal</keyword>
<evidence type="ECO:0000313" key="5">
    <source>
        <dbReference type="EMBL" id="OWK32529.1"/>
    </source>
</evidence>
<comment type="similarity">
    <text evidence="1">Belongs to the leucine-binding protein family.</text>
</comment>
<evidence type="ECO:0000259" key="4">
    <source>
        <dbReference type="Pfam" id="PF13458"/>
    </source>
</evidence>
<dbReference type="InterPro" id="IPR028082">
    <property type="entry name" value="Peripla_BP_I"/>
</dbReference>
<keyword evidence="3" id="KW-0813">Transport</keyword>
<dbReference type="EMBL" id="NBBJ01000001">
    <property type="protein sequence ID" value="OWK32529.1"/>
    <property type="molecule type" value="Genomic_DNA"/>
</dbReference>